<organism evidence="1 2">
    <name type="scientific">Amphibiibacter pelophylacis</name>
    <dbReference type="NCBI Taxonomy" id="1799477"/>
    <lineage>
        <taxon>Bacteria</taxon>
        <taxon>Pseudomonadati</taxon>
        <taxon>Pseudomonadota</taxon>
        <taxon>Betaproteobacteria</taxon>
        <taxon>Burkholderiales</taxon>
        <taxon>Sphaerotilaceae</taxon>
        <taxon>Amphibiibacter</taxon>
    </lineage>
</organism>
<accession>A0ACC6NZD1</accession>
<reference evidence="1" key="1">
    <citation type="submission" date="2023-10" db="EMBL/GenBank/DDBJ databases">
        <title>Amphibacter perezi, gen. nov., sp. nov. a novel taxa of the family Comamonadaceae, class Betaproteobacteria isolated from the skin microbiota of Pelophylax perezi from different populations.</title>
        <authorList>
            <person name="Costa S."/>
            <person name="Proenca D.N."/>
            <person name="Lopes I."/>
            <person name="Morais P.V."/>
        </authorList>
    </citation>
    <scope>NUCLEOTIDE SEQUENCE</scope>
    <source>
        <strain evidence="1">SL12-8</strain>
    </source>
</reference>
<comment type="caution">
    <text evidence="1">The sequence shown here is derived from an EMBL/GenBank/DDBJ whole genome shotgun (WGS) entry which is preliminary data.</text>
</comment>
<dbReference type="EMBL" id="JAWDIE010000003">
    <property type="protein sequence ID" value="MEJ7137324.1"/>
    <property type="molecule type" value="Genomic_DNA"/>
</dbReference>
<proteinExistence type="predicted"/>
<keyword evidence="2" id="KW-1185">Reference proteome</keyword>
<name>A0ACC6NZD1_9BURK</name>
<sequence>MAQALRHTLKGVLSGTALRQSLSPPGLLAVAGMALVVLPLLPGLAPLLAAQTAQSWQALFSDDQTLAALRVTLVSALLSTGLATVLALLVTASVYPGAAWSRLQRRLPAVLALPHAAYAIGAFFLLSPSGWLARLISPLMGWDAPPDVAVVRDAHGVGLGLLLGLKEALFLLWVLAAVLQEGPQQRQMTLLRSMGYRSGQIWLQVLLPQLLPRLAWPLLAVLAYSVSVVDVALILGPGSPPSLAVLAWRWLYDGDAALQAQGAAATALLLGVFLALVGLAGLLWRALLLVWRQPGGRRWPARGPRGPVLSHALMAFFAAVALVIALWSVAGPWFFPDVLPSRVTLQGWQDASLVPLWTALVLGAGSALLGAALVLLWLDFGPRTLDRWLYLPLIVPALPLAAGQYHAVLLAGLSGHVLTVLWAHLLWVIPYMLLTLAGPHAGLDPRLMSTARSLGLSRWQTSWRVRWPLLLRPILAALAIGFAVSVAQYLPTLFAGGGRVATVTTEAVALSSGGNRRTIAVQAALQMLLPLAVFAAATLAGQWAGRQRRSWR</sequence>
<evidence type="ECO:0000313" key="2">
    <source>
        <dbReference type="Proteomes" id="UP001364695"/>
    </source>
</evidence>
<gene>
    <name evidence="1" type="ORF">RV045_02620</name>
</gene>
<protein>
    <submittedName>
        <fullName evidence="1">ABC transporter permease</fullName>
    </submittedName>
</protein>
<dbReference type="Proteomes" id="UP001364695">
    <property type="component" value="Unassembled WGS sequence"/>
</dbReference>
<evidence type="ECO:0000313" key="1">
    <source>
        <dbReference type="EMBL" id="MEJ7137324.1"/>
    </source>
</evidence>